<feature type="domain" description="Leucine-rich repeat-containing N-terminal plant-type" evidence="11">
    <location>
        <begin position="41"/>
        <end position="78"/>
    </location>
</feature>
<feature type="chain" id="PRO_5029858651" description="Leucine-rich repeat-containing N-terminal plant-type domain-containing protein" evidence="10">
    <location>
        <begin position="34"/>
        <end position="149"/>
    </location>
</feature>
<evidence type="ECO:0000256" key="1">
    <source>
        <dbReference type="ARBA" id="ARBA00004479"/>
    </source>
</evidence>
<keyword evidence="8" id="KW-0675">Receptor</keyword>
<organism evidence="12 13">
    <name type="scientific">Gossypium davidsonii</name>
    <name type="common">Davidson's cotton</name>
    <name type="synonym">Gossypium klotzschianum subsp. davidsonii</name>
    <dbReference type="NCBI Taxonomy" id="34287"/>
    <lineage>
        <taxon>Eukaryota</taxon>
        <taxon>Viridiplantae</taxon>
        <taxon>Streptophyta</taxon>
        <taxon>Embryophyta</taxon>
        <taxon>Tracheophyta</taxon>
        <taxon>Spermatophyta</taxon>
        <taxon>Magnoliopsida</taxon>
        <taxon>eudicotyledons</taxon>
        <taxon>Gunneridae</taxon>
        <taxon>Pentapetalae</taxon>
        <taxon>rosids</taxon>
        <taxon>malvids</taxon>
        <taxon>Malvales</taxon>
        <taxon>Malvaceae</taxon>
        <taxon>Malvoideae</taxon>
        <taxon>Gossypium</taxon>
    </lineage>
</organism>
<evidence type="ECO:0000259" key="11">
    <source>
        <dbReference type="Pfam" id="PF08263"/>
    </source>
</evidence>
<evidence type="ECO:0000256" key="7">
    <source>
        <dbReference type="ARBA" id="ARBA00023136"/>
    </source>
</evidence>
<dbReference type="Pfam" id="PF08263">
    <property type="entry name" value="LRRNT_2"/>
    <property type="match status" value="1"/>
</dbReference>
<dbReference type="SUPFAM" id="SSF52058">
    <property type="entry name" value="L domain-like"/>
    <property type="match status" value="1"/>
</dbReference>
<dbReference type="EMBL" id="JABFAC010000007">
    <property type="protein sequence ID" value="MBA0619316.1"/>
    <property type="molecule type" value="Genomic_DNA"/>
</dbReference>
<dbReference type="GO" id="GO:0016020">
    <property type="term" value="C:membrane"/>
    <property type="evidence" value="ECO:0007669"/>
    <property type="project" value="UniProtKB-SubCell"/>
</dbReference>
<dbReference type="Proteomes" id="UP000593561">
    <property type="component" value="Unassembled WGS sequence"/>
</dbReference>
<evidence type="ECO:0000256" key="10">
    <source>
        <dbReference type="SAM" id="SignalP"/>
    </source>
</evidence>
<protein>
    <recommendedName>
        <fullName evidence="11">Leucine-rich repeat-containing N-terminal plant-type domain-containing protein</fullName>
    </recommendedName>
</protein>
<keyword evidence="13" id="KW-1185">Reference proteome</keyword>
<dbReference type="InterPro" id="IPR032675">
    <property type="entry name" value="LRR_dom_sf"/>
</dbReference>
<comment type="subcellular location">
    <subcellularLocation>
        <location evidence="1">Membrane</location>
        <topology evidence="1">Single-pass type I membrane protein</topology>
    </subcellularLocation>
</comment>
<sequence>MAMAMATMATPLPISLLPFLLFIAAICFSICDANSNLLCIQTEREALLIFKNDLIDPSNRLSSWFEGGDCCKWIGVVCHNSTGHVNQLHLAASLFSPSDLGGKINPSLLELKHLSFLDLSNNNFSSIQIPKFFGLLESLTYLNLSRARF</sequence>
<evidence type="ECO:0000256" key="3">
    <source>
        <dbReference type="ARBA" id="ARBA00022692"/>
    </source>
</evidence>
<evidence type="ECO:0000313" key="12">
    <source>
        <dbReference type="EMBL" id="MBA0619316.1"/>
    </source>
</evidence>
<comment type="caution">
    <text evidence="12">The sequence shown here is derived from an EMBL/GenBank/DDBJ whole genome shotgun (WGS) entry which is preliminary data.</text>
</comment>
<evidence type="ECO:0000256" key="9">
    <source>
        <dbReference type="ARBA" id="ARBA00023180"/>
    </source>
</evidence>
<feature type="signal peptide" evidence="10">
    <location>
        <begin position="1"/>
        <end position="33"/>
    </location>
</feature>
<keyword evidence="4 10" id="KW-0732">Signal</keyword>
<dbReference type="PANTHER" id="PTHR48063">
    <property type="entry name" value="LRR RECEPTOR-LIKE KINASE"/>
    <property type="match status" value="1"/>
</dbReference>
<accession>A0A7J8S139</accession>
<evidence type="ECO:0000256" key="5">
    <source>
        <dbReference type="ARBA" id="ARBA00022737"/>
    </source>
</evidence>
<name>A0A7J8S139_GOSDV</name>
<dbReference type="InterPro" id="IPR013210">
    <property type="entry name" value="LRR_N_plant-typ"/>
</dbReference>
<evidence type="ECO:0000313" key="13">
    <source>
        <dbReference type="Proteomes" id="UP000593561"/>
    </source>
</evidence>
<keyword evidence="9" id="KW-0325">Glycoprotein</keyword>
<keyword evidence="3" id="KW-0812">Transmembrane</keyword>
<dbReference type="AlphaFoldDB" id="A0A7J8S139"/>
<evidence type="ECO:0000256" key="6">
    <source>
        <dbReference type="ARBA" id="ARBA00022989"/>
    </source>
</evidence>
<keyword evidence="6" id="KW-1133">Transmembrane helix</keyword>
<feature type="non-terminal residue" evidence="12">
    <location>
        <position position="149"/>
    </location>
</feature>
<reference evidence="12 13" key="1">
    <citation type="journal article" date="2019" name="Genome Biol. Evol.">
        <title>Insights into the evolution of the New World diploid cottons (Gossypium, subgenus Houzingenia) based on genome sequencing.</title>
        <authorList>
            <person name="Grover C.E."/>
            <person name="Arick M.A. 2nd"/>
            <person name="Thrash A."/>
            <person name="Conover J.L."/>
            <person name="Sanders W.S."/>
            <person name="Peterson D.G."/>
            <person name="Frelichowski J.E."/>
            <person name="Scheffler J.A."/>
            <person name="Scheffler B.E."/>
            <person name="Wendel J.F."/>
        </authorList>
    </citation>
    <scope>NUCLEOTIDE SEQUENCE [LARGE SCALE GENOMIC DNA]</scope>
    <source>
        <strain evidence="12">27</strain>
        <tissue evidence="12">Leaf</tissue>
    </source>
</reference>
<keyword evidence="5" id="KW-0677">Repeat</keyword>
<evidence type="ECO:0000256" key="4">
    <source>
        <dbReference type="ARBA" id="ARBA00022729"/>
    </source>
</evidence>
<evidence type="ECO:0000256" key="2">
    <source>
        <dbReference type="ARBA" id="ARBA00022614"/>
    </source>
</evidence>
<evidence type="ECO:0000256" key="8">
    <source>
        <dbReference type="ARBA" id="ARBA00023170"/>
    </source>
</evidence>
<dbReference type="Gene3D" id="3.80.10.10">
    <property type="entry name" value="Ribonuclease Inhibitor"/>
    <property type="match status" value="1"/>
</dbReference>
<keyword evidence="7" id="KW-0472">Membrane</keyword>
<proteinExistence type="predicted"/>
<dbReference type="InterPro" id="IPR046956">
    <property type="entry name" value="RLP23-like"/>
</dbReference>
<dbReference type="PANTHER" id="PTHR48063:SF48">
    <property type="entry name" value="LRR RECEPTOR-LIKE SERINE_THREONINE-PROTEIN KINASE FLS2"/>
    <property type="match status" value="1"/>
</dbReference>
<keyword evidence="2" id="KW-0433">Leucine-rich repeat</keyword>
<gene>
    <name evidence="12" type="ORF">Godav_028506</name>
</gene>